<gene>
    <name evidence="1" type="ORF">VOI36_29440</name>
</gene>
<accession>A0ABU9WQ06</accession>
<proteinExistence type="predicted"/>
<protein>
    <recommendedName>
        <fullName evidence="3">Sel1 repeat family protein</fullName>
    </recommendedName>
</protein>
<name>A0ABU9WQ06_9BURK</name>
<evidence type="ECO:0000313" key="1">
    <source>
        <dbReference type="EMBL" id="MEN2474038.1"/>
    </source>
</evidence>
<dbReference type="EMBL" id="JBCPYA010000015">
    <property type="protein sequence ID" value="MEN2474038.1"/>
    <property type="molecule type" value="Genomic_DNA"/>
</dbReference>
<evidence type="ECO:0008006" key="3">
    <source>
        <dbReference type="Google" id="ProtNLM"/>
    </source>
</evidence>
<dbReference type="SUPFAM" id="SSF81901">
    <property type="entry name" value="HCP-like"/>
    <property type="match status" value="1"/>
</dbReference>
<keyword evidence="2" id="KW-1185">Reference proteome</keyword>
<comment type="caution">
    <text evidence="1">The sequence shown here is derived from an EMBL/GenBank/DDBJ whole genome shotgun (WGS) entry which is preliminary data.</text>
</comment>
<organism evidence="1 2">
    <name type="scientific">Burkholderia theae</name>
    <dbReference type="NCBI Taxonomy" id="3143496"/>
    <lineage>
        <taxon>Bacteria</taxon>
        <taxon>Pseudomonadati</taxon>
        <taxon>Pseudomonadota</taxon>
        <taxon>Betaproteobacteria</taxon>
        <taxon>Burkholderiales</taxon>
        <taxon>Burkholderiaceae</taxon>
        <taxon>Burkholderia</taxon>
    </lineage>
</organism>
<sequence length="106" mass="11465">MTTEALNATLAAANSGDMAAAERLYIHYSFGEYDHAQADHWCLTAARLGSERAQCDLAVALMDAQPAELDEARKWAAAAEASGSVRGHQLVCRIDDRLGRSNRDSN</sequence>
<dbReference type="InterPro" id="IPR011990">
    <property type="entry name" value="TPR-like_helical_dom_sf"/>
</dbReference>
<reference evidence="1 2" key="1">
    <citation type="submission" date="2024-05" db="EMBL/GenBank/DDBJ databases">
        <title>Burkholderia sp. Nov. a novel bacteria isolated from rhizosphere soil of Camellia sinensis.</title>
        <authorList>
            <person name="Dong Y."/>
        </authorList>
    </citation>
    <scope>NUCLEOTIDE SEQUENCE [LARGE SCALE GENOMIC DNA]</scope>
    <source>
        <strain evidence="1 2">GS2Y</strain>
    </source>
</reference>
<evidence type="ECO:0000313" key="2">
    <source>
        <dbReference type="Proteomes" id="UP001466933"/>
    </source>
</evidence>
<dbReference type="Proteomes" id="UP001466933">
    <property type="component" value="Unassembled WGS sequence"/>
</dbReference>
<dbReference type="RefSeq" id="WP_343494413.1">
    <property type="nucleotide sequence ID" value="NZ_JBCPYA010000015.1"/>
</dbReference>
<dbReference type="Gene3D" id="1.25.40.10">
    <property type="entry name" value="Tetratricopeptide repeat domain"/>
    <property type="match status" value="1"/>
</dbReference>